<dbReference type="GO" id="GO:0140359">
    <property type="term" value="F:ABC-type transporter activity"/>
    <property type="evidence" value="ECO:0007669"/>
    <property type="project" value="InterPro"/>
</dbReference>
<feature type="transmembrane region" description="Helical" evidence="1">
    <location>
        <begin position="140"/>
        <end position="163"/>
    </location>
</feature>
<feature type="transmembrane region" description="Helical" evidence="1">
    <location>
        <begin position="102"/>
        <end position="128"/>
    </location>
</feature>
<dbReference type="EMBL" id="BLPG01000001">
    <property type="protein sequence ID" value="GFJ93072.1"/>
    <property type="molecule type" value="Genomic_DNA"/>
</dbReference>
<accession>A0A6V8L735</accession>
<dbReference type="GO" id="GO:0005886">
    <property type="term" value="C:plasma membrane"/>
    <property type="evidence" value="ECO:0007669"/>
    <property type="project" value="UniProtKB-SubCell"/>
</dbReference>
<feature type="transmembrane region" description="Helical" evidence="1">
    <location>
        <begin position="170"/>
        <end position="192"/>
    </location>
</feature>
<sequence>MGAFVRAELTKIRTVRSTVWTLLLAVALSVGLAYLLGLSWRNAYDRLENFDPLVAGFMPLTLGQLPLVVFGALTVTSEYSTGTIRASLAAVPDRARFYAGKVLAGTLVAAVVAVVTVPVTFVVAQAGLGPYGTSLGADGVVPALVGACLYLTLMCAFAIGVAAALRHTALVLGILLPVLFLGSQGLGNIPAIKAVTQYLPDQTGWVVMHLAGPQDDPRWARDYGAWTGLALLALWAAAALAAGYLSLRRRDA</sequence>
<reference evidence="2 3" key="1">
    <citation type="submission" date="2020-03" db="EMBL/GenBank/DDBJ databases">
        <title>Whole genome shotgun sequence of Phytohabitans rumicis NBRC 108638.</title>
        <authorList>
            <person name="Komaki H."/>
            <person name="Tamura T."/>
        </authorList>
    </citation>
    <scope>NUCLEOTIDE SEQUENCE [LARGE SCALE GENOMIC DNA]</scope>
    <source>
        <strain evidence="2 3">NBRC 108638</strain>
    </source>
</reference>
<proteinExistence type="predicted"/>
<reference evidence="2 3" key="2">
    <citation type="submission" date="2020-03" db="EMBL/GenBank/DDBJ databases">
        <authorList>
            <person name="Ichikawa N."/>
            <person name="Kimura A."/>
            <person name="Kitahashi Y."/>
            <person name="Uohara A."/>
        </authorList>
    </citation>
    <scope>NUCLEOTIDE SEQUENCE [LARGE SCALE GENOMIC DNA]</scope>
    <source>
        <strain evidence="2 3">NBRC 108638</strain>
    </source>
</reference>
<feature type="transmembrane region" description="Helical" evidence="1">
    <location>
        <begin position="52"/>
        <end position="75"/>
    </location>
</feature>
<protein>
    <submittedName>
        <fullName evidence="2">ABC transporter</fullName>
    </submittedName>
</protein>
<feature type="transmembrane region" description="Helical" evidence="1">
    <location>
        <begin position="20"/>
        <end position="40"/>
    </location>
</feature>
<feature type="transmembrane region" description="Helical" evidence="1">
    <location>
        <begin position="223"/>
        <end position="247"/>
    </location>
</feature>
<dbReference type="Pfam" id="PF12730">
    <property type="entry name" value="ABC2_membrane_4"/>
    <property type="match status" value="1"/>
</dbReference>
<comment type="caution">
    <text evidence="2">The sequence shown here is derived from an EMBL/GenBank/DDBJ whole genome shotgun (WGS) entry which is preliminary data.</text>
</comment>
<keyword evidence="1" id="KW-0472">Membrane</keyword>
<evidence type="ECO:0000313" key="2">
    <source>
        <dbReference type="EMBL" id="GFJ93072.1"/>
    </source>
</evidence>
<keyword evidence="1" id="KW-1133">Transmembrane helix</keyword>
<keyword evidence="3" id="KW-1185">Reference proteome</keyword>
<evidence type="ECO:0000256" key="1">
    <source>
        <dbReference type="SAM" id="Phobius"/>
    </source>
</evidence>
<keyword evidence="1" id="KW-0812">Transmembrane</keyword>
<gene>
    <name evidence="2" type="ORF">Prum_067140</name>
</gene>
<evidence type="ECO:0000313" key="3">
    <source>
        <dbReference type="Proteomes" id="UP000482960"/>
    </source>
</evidence>
<organism evidence="2 3">
    <name type="scientific">Phytohabitans rumicis</name>
    <dbReference type="NCBI Taxonomy" id="1076125"/>
    <lineage>
        <taxon>Bacteria</taxon>
        <taxon>Bacillati</taxon>
        <taxon>Actinomycetota</taxon>
        <taxon>Actinomycetes</taxon>
        <taxon>Micromonosporales</taxon>
        <taxon>Micromonosporaceae</taxon>
    </lineage>
</organism>
<name>A0A6V8L735_9ACTN</name>
<dbReference type="Proteomes" id="UP000482960">
    <property type="component" value="Unassembled WGS sequence"/>
</dbReference>
<dbReference type="AlphaFoldDB" id="A0A6V8L735"/>